<evidence type="ECO:0000313" key="2">
    <source>
        <dbReference type="Proteomes" id="UP000830671"/>
    </source>
</evidence>
<dbReference type="GeneID" id="73337088"/>
<dbReference type="Proteomes" id="UP000830671">
    <property type="component" value="Chromosome 2"/>
</dbReference>
<dbReference type="EMBL" id="CP019474">
    <property type="protein sequence ID" value="UQC77582.1"/>
    <property type="molecule type" value="Genomic_DNA"/>
</dbReference>
<reference evidence="1" key="1">
    <citation type="journal article" date="2021" name="Mol. Plant Microbe Interact.">
        <title>Complete Genome Sequence of the Plant-Pathogenic Fungus Colletotrichum lupini.</title>
        <authorList>
            <person name="Baroncelli R."/>
            <person name="Pensec F."/>
            <person name="Da Lio D."/>
            <person name="Boufleur T."/>
            <person name="Vicente I."/>
            <person name="Sarrocco S."/>
            <person name="Picot A."/>
            <person name="Baraldi E."/>
            <person name="Sukno S."/>
            <person name="Thon M."/>
            <person name="Le Floch G."/>
        </authorList>
    </citation>
    <scope>NUCLEOTIDE SEQUENCE</scope>
    <source>
        <strain evidence="1">IMI 504893</strain>
    </source>
</reference>
<organism evidence="1 2">
    <name type="scientific">Colletotrichum lupini</name>
    <dbReference type="NCBI Taxonomy" id="145971"/>
    <lineage>
        <taxon>Eukaryota</taxon>
        <taxon>Fungi</taxon>
        <taxon>Dikarya</taxon>
        <taxon>Ascomycota</taxon>
        <taxon>Pezizomycotina</taxon>
        <taxon>Sordariomycetes</taxon>
        <taxon>Hypocreomycetidae</taxon>
        <taxon>Glomerellales</taxon>
        <taxon>Glomerellaceae</taxon>
        <taxon>Colletotrichum</taxon>
        <taxon>Colletotrichum acutatum species complex</taxon>
    </lineage>
</organism>
<evidence type="ECO:0000313" key="1">
    <source>
        <dbReference type="EMBL" id="UQC77582.1"/>
    </source>
</evidence>
<gene>
    <name evidence="1" type="ORF">CLUP02_03051</name>
</gene>
<name>A0A9Q8SJD9_9PEZI</name>
<dbReference type="RefSeq" id="XP_049139221.1">
    <property type="nucleotide sequence ID" value="XM_049282078.1"/>
</dbReference>
<proteinExistence type="predicted"/>
<protein>
    <submittedName>
        <fullName evidence="1">Uncharacterized protein</fullName>
    </submittedName>
</protein>
<dbReference type="KEGG" id="clup:CLUP02_03051"/>
<accession>A0A9Q8SJD9</accession>
<dbReference type="AlphaFoldDB" id="A0A9Q8SJD9"/>
<keyword evidence="2" id="KW-1185">Reference proteome</keyword>
<sequence length="76" mass="8351">MSLPMQHTLSGFSPHNSASKPPLYCPFQSPKPLAVGVNRLKKIRCGIQSVLRGVWSLLRCLFIMLAGKLYTPPGTL</sequence>